<evidence type="ECO:0000313" key="1">
    <source>
        <dbReference type="Proteomes" id="UP000887579"/>
    </source>
</evidence>
<protein>
    <submittedName>
        <fullName evidence="2">Uncharacterized protein</fullName>
    </submittedName>
</protein>
<accession>A0AC34G3M7</accession>
<reference evidence="2" key="1">
    <citation type="submission" date="2022-11" db="UniProtKB">
        <authorList>
            <consortium name="WormBaseParasite"/>
        </authorList>
    </citation>
    <scope>IDENTIFICATION</scope>
</reference>
<name>A0AC34G3M7_9BILA</name>
<organism evidence="1 2">
    <name type="scientific">Panagrolaimus sp. ES5</name>
    <dbReference type="NCBI Taxonomy" id="591445"/>
    <lineage>
        <taxon>Eukaryota</taxon>
        <taxon>Metazoa</taxon>
        <taxon>Ecdysozoa</taxon>
        <taxon>Nematoda</taxon>
        <taxon>Chromadorea</taxon>
        <taxon>Rhabditida</taxon>
        <taxon>Tylenchina</taxon>
        <taxon>Panagrolaimomorpha</taxon>
        <taxon>Panagrolaimoidea</taxon>
        <taxon>Panagrolaimidae</taxon>
        <taxon>Panagrolaimus</taxon>
    </lineage>
</organism>
<evidence type="ECO:0000313" key="2">
    <source>
        <dbReference type="WBParaSite" id="ES5_v2.g24285.t1"/>
    </source>
</evidence>
<dbReference type="WBParaSite" id="ES5_v2.g24285.t1">
    <property type="protein sequence ID" value="ES5_v2.g24285.t1"/>
    <property type="gene ID" value="ES5_v2.g24285"/>
</dbReference>
<dbReference type="Proteomes" id="UP000887579">
    <property type="component" value="Unplaced"/>
</dbReference>
<proteinExistence type="predicted"/>
<sequence length="76" mass="9142">EVHEFVQLALERKRYDSKISGKENLDVQYVFQTYHDFNGWDSFERLFYLTQPVNDNVALILQYDYKAYNLNQTQNG</sequence>